<feature type="signal peptide" evidence="1">
    <location>
        <begin position="1"/>
        <end position="33"/>
    </location>
</feature>
<proteinExistence type="predicted"/>
<keyword evidence="1" id="KW-0732">Signal</keyword>
<reference evidence="2 3" key="1">
    <citation type="submission" date="2020-04" db="EMBL/GenBank/DDBJ databases">
        <authorList>
            <person name="Laetsch R D."/>
            <person name="Stevens L."/>
            <person name="Kumar S."/>
            <person name="Blaxter L. M."/>
        </authorList>
    </citation>
    <scope>NUCLEOTIDE SEQUENCE [LARGE SCALE GENOMIC DNA]</scope>
</reference>
<organism evidence="2 3">
    <name type="scientific">Caenorhabditis bovis</name>
    <dbReference type="NCBI Taxonomy" id="2654633"/>
    <lineage>
        <taxon>Eukaryota</taxon>
        <taxon>Metazoa</taxon>
        <taxon>Ecdysozoa</taxon>
        <taxon>Nematoda</taxon>
        <taxon>Chromadorea</taxon>
        <taxon>Rhabditida</taxon>
        <taxon>Rhabditina</taxon>
        <taxon>Rhabditomorpha</taxon>
        <taxon>Rhabditoidea</taxon>
        <taxon>Rhabditidae</taxon>
        <taxon>Peloderinae</taxon>
        <taxon>Caenorhabditis</taxon>
    </lineage>
</organism>
<evidence type="ECO:0000256" key="1">
    <source>
        <dbReference type="SAM" id="SignalP"/>
    </source>
</evidence>
<comment type="caution">
    <text evidence="2">The sequence shown here is derived from an EMBL/GenBank/DDBJ whole genome shotgun (WGS) entry which is preliminary data.</text>
</comment>
<dbReference type="Proteomes" id="UP000494206">
    <property type="component" value="Unassembled WGS sequence"/>
</dbReference>
<accession>A0A8S1EXG6</accession>
<dbReference type="AlphaFoldDB" id="A0A8S1EXG6"/>
<name>A0A8S1EXG6_9PELO</name>
<protein>
    <submittedName>
        <fullName evidence="2">Uncharacterized protein</fullName>
    </submittedName>
</protein>
<gene>
    <name evidence="2" type="ORF">CBOVIS_LOCUS8231</name>
</gene>
<sequence>MQFFAAATRFSTTVTILIVCLVVLVITVQPAEALSNNMQGSLRQSRNCFFSPMGCIFIPKKSRIRKISSNMQGSLRQSRNCFFSLMGCVFMPKMSRIRKMSNDYDG</sequence>
<feature type="chain" id="PRO_5035788717" evidence="1">
    <location>
        <begin position="34"/>
        <end position="106"/>
    </location>
</feature>
<dbReference type="OrthoDB" id="5832334at2759"/>
<dbReference type="EMBL" id="CADEPM010000005">
    <property type="protein sequence ID" value="CAB3406116.1"/>
    <property type="molecule type" value="Genomic_DNA"/>
</dbReference>
<evidence type="ECO:0000313" key="2">
    <source>
        <dbReference type="EMBL" id="CAB3406116.1"/>
    </source>
</evidence>
<keyword evidence="3" id="KW-1185">Reference proteome</keyword>
<evidence type="ECO:0000313" key="3">
    <source>
        <dbReference type="Proteomes" id="UP000494206"/>
    </source>
</evidence>